<feature type="region of interest" description="Disordered" evidence="1">
    <location>
        <begin position="38"/>
        <end position="63"/>
    </location>
</feature>
<name>A0AAN9UQP6_9PEZI</name>
<dbReference type="EMBL" id="JAKJXP020000040">
    <property type="protein sequence ID" value="KAK7752291.1"/>
    <property type="molecule type" value="Genomic_DNA"/>
</dbReference>
<accession>A0AAN9UQP6</accession>
<dbReference type="AlphaFoldDB" id="A0AAN9UQP6"/>
<dbReference type="PANTHER" id="PTHR35606:SF4">
    <property type="entry name" value="CELLULOSE-BINDING FAMILY II PROTEIN"/>
    <property type="match status" value="1"/>
</dbReference>
<sequence>MQARFISALAAVSAPLVSSMALKPHSDADPSVWARLPGVQSRSSNLGPDMSPNPDKRQTGWSPPSELATPLKEVWDHCLATYSSGLFGFTNYGWDQLRATDGCVVIGVAPRVEKTAADYIPRQKRQCLCAVATAIARQYDKWFQWIYGYDNFPYSSIKVDIVGWAVTDTSLLQGSTDGIDVYTDTDSEGAPQCAPECGRFFHQDGDYSSCPGGAESHYDQSLWLTEGFEGGAGGDWGQRIAREYFMELLSQDSIHILLHEIGHTYGLDDFYDWTPTGITNFIMLAGSATEVTDFDGWMLRNWWYELSRNRGWQ</sequence>
<comment type="caution">
    <text evidence="3">The sequence shown here is derived from an EMBL/GenBank/DDBJ whole genome shotgun (WGS) entry which is preliminary data.</text>
</comment>
<organism evidence="3 4">
    <name type="scientific">Diatrype stigma</name>
    <dbReference type="NCBI Taxonomy" id="117547"/>
    <lineage>
        <taxon>Eukaryota</taxon>
        <taxon>Fungi</taxon>
        <taxon>Dikarya</taxon>
        <taxon>Ascomycota</taxon>
        <taxon>Pezizomycotina</taxon>
        <taxon>Sordariomycetes</taxon>
        <taxon>Xylariomycetidae</taxon>
        <taxon>Xylariales</taxon>
        <taxon>Diatrypaceae</taxon>
        <taxon>Diatrype</taxon>
    </lineage>
</organism>
<evidence type="ECO:0000313" key="4">
    <source>
        <dbReference type="Proteomes" id="UP001320420"/>
    </source>
</evidence>
<evidence type="ECO:0000313" key="3">
    <source>
        <dbReference type="EMBL" id="KAK7752291.1"/>
    </source>
</evidence>
<keyword evidence="4" id="KW-1185">Reference proteome</keyword>
<reference evidence="3 4" key="1">
    <citation type="submission" date="2024-02" db="EMBL/GenBank/DDBJ databases">
        <title>De novo assembly and annotation of 12 fungi associated with fruit tree decline syndrome in Ontario, Canada.</title>
        <authorList>
            <person name="Sulman M."/>
            <person name="Ellouze W."/>
            <person name="Ilyukhin E."/>
        </authorList>
    </citation>
    <scope>NUCLEOTIDE SEQUENCE [LARGE SCALE GENOMIC DNA]</scope>
    <source>
        <strain evidence="3 4">M11/M66-122</strain>
    </source>
</reference>
<dbReference type="PANTHER" id="PTHR35606">
    <property type="entry name" value="CELLULOSE-BINDING FAMILY II PROTEIN"/>
    <property type="match status" value="1"/>
</dbReference>
<evidence type="ECO:0000256" key="1">
    <source>
        <dbReference type="SAM" id="MobiDB-lite"/>
    </source>
</evidence>
<keyword evidence="2" id="KW-0732">Signal</keyword>
<feature type="signal peptide" evidence="2">
    <location>
        <begin position="1"/>
        <end position="21"/>
    </location>
</feature>
<dbReference type="Proteomes" id="UP001320420">
    <property type="component" value="Unassembled WGS sequence"/>
</dbReference>
<gene>
    <name evidence="3" type="ORF">SLS62_005827</name>
</gene>
<feature type="chain" id="PRO_5042817391" evidence="2">
    <location>
        <begin position="22"/>
        <end position="313"/>
    </location>
</feature>
<proteinExistence type="predicted"/>
<protein>
    <submittedName>
        <fullName evidence="3">Uncharacterized protein</fullName>
    </submittedName>
</protein>
<evidence type="ECO:0000256" key="2">
    <source>
        <dbReference type="SAM" id="SignalP"/>
    </source>
</evidence>